<comment type="similarity">
    <text evidence="2">Belongs to the SusD family.</text>
</comment>
<comment type="subcellular location">
    <subcellularLocation>
        <location evidence="1">Cell outer membrane</location>
    </subcellularLocation>
</comment>
<dbReference type="InterPro" id="IPR012944">
    <property type="entry name" value="SusD_RagB_dom"/>
</dbReference>
<reference evidence="9 10" key="1">
    <citation type="submission" date="2018-05" db="EMBL/GenBank/DDBJ databases">
        <title>Genomic Encyclopedia of Type Strains, Phase I: the one thousand microbial genomes (KMG-I) project.</title>
        <authorList>
            <person name="Kyrpides N."/>
        </authorList>
    </citation>
    <scope>NUCLEOTIDE SEQUENCE [LARGE SCALE GENOMIC DNA]</scope>
    <source>
        <strain evidence="9 10">DSM 15611</strain>
    </source>
</reference>
<feature type="chain" id="PRO_5016392398" evidence="6">
    <location>
        <begin position="28"/>
        <end position="516"/>
    </location>
</feature>
<evidence type="ECO:0000259" key="8">
    <source>
        <dbReference type="Pfam" id="PF14322"/>
    </source>
</evidence>
<dbReference type="RefSeq" id="WP_025817364.1">
    <property type="nucleotide sequence ID" value="NZ_BAIZ01000057.1"/>
</dbReference>
<evidence type="ECO:0000256" key="1">
    <source>
        <dbReference type="ARBA" id="ARBA00004442"/>
    </source>
</evidence>
<evidence type="ECO:0000259" key="7">
    <source>
        <dbReference type="Pfam" id="PF07980"/>
    </source>
</evidence>
<evidence type="ECO:0000313" key="9">
    <source>
        <dbReference type="EMBL" id="PXX23887.1"/>
    </source>
</evidence>
<evidence type="ECO:0000256" key="2">
    <source>
        <dbReference type="ARBA" id="ARBA00006275"/>
    </source>
</evidence>
<dbReference type="EMBL" id="QJJX01000004">
    <property type="protein sequence ID" value="PXX23887.1"/>
    <property type="molecule type" value="Genomic_DNA"/>
</dbReference>
<feature type="domain" description="SusD-like N-terminal" evidence="8">
    <location>
        <begin position="88"/>
        <end position="181"/>
    </location>
</feature>
<evidence type="ECO:0000256" key="4">
    <source>
        <dbReference type="ARBA" id="ARBA00023136"/>
    </source>
</evidence>
<dbReference type="InterPro" id="IPR033985">
    <property type="entry name" value="SusD-like_N"/>
</dbReference>
<keyword evidence="4" id="KW-0472">Membrane</keyword>
<dbReference type="OrthoDB" id="5694214at2"/>
<organism evidence="9 10">
    <name type="scientific">Hoylesella shahii DSM 15611 = JCM 12083</name>
    <dbReference type="NCBI Taxonomy" id="1122991"/>
    <lineage>
        <taxon>Bacteria</taxon>
        <taxon>Pseudomonadati</taxon>
        <taxon>Bacteroidota</taxon>
        <taxon>Bacteroidia</taxon>
        <taxon>Bacteroidales</taxon>
        <taxon>Prevotellaceae</taxon>
        <taxon>Hoylesella</taxon>
    </lineage>
</organism>
<dbReference type="Proteomes" id="UP000248314">
    <property type="component" value="Unassembled WGS sequence"/>
</dbReference>
<dbReference type="Pfam" id="PF14322">
    <property type="entry name" value="SusD-like_3"/>
    <property type="match status" value="1"/>
</dbReference>
<dbReference type="InterPro" id="IPR011990">
    <property type="entry name" value="TPR-like_helical_dom_sf"/>
</dbReference>
<feature type="domain" description="RagB/SusD" evidence="7">
    <location>
        <begin position="358"/>
        <end position="473"/>
    </location>
</feature>
<evidence type="ECO:0000256" key="6">
    <source>
        <dbReference type="SAM" id="SignalP"/>
    </source>
</evidence>
<keyword evidence="3 6" id="KW-0732">Signal</keyword>
<evidence type="ECO:0000256" key="3">
    <source>
        <dbReference type="ARBA" id="ARBA00022729"/>
    </source>
</evidence>
<dbReference type="STRING" id="1122991.GCA_000613445_00453"/>
<evidence type="ECO:0000256" key="5">
    <source>
        <dbReference type="ARBA" id="ARBA00023237"/>
    </source>
</evidence>
<gene>
    <name evidence="9" type="ORF">EJ73_00482</name>
</gene>
<sequence>MKRISIATLLLAATLSSCSLDILPENAQTYNNSFDKEAGVNAATATIEYFINIYAPNNNTFTTVGIFADTLQDDMEVRRWNPRRIIGQNESWKELYDIIFSSNVIVDNIHRTKDLTDDRRNHYLGQAEFGLGFCYFLLAQRFDDAVITENSYVIKEYATSSRMDVINTAIDHATKAFNMLPTYDKLRKMDGTPITNRQTASKGTCAALLAHLYAWKGSIIELLKLEGNAQEAYTKSMEYSTMLINKQVGDYSLCSTPEELCQCFSAPEKTNPEAIFSFFYDKARSGQTFSPNRVAEGFVSWPVDETQTLADIASRPRFKLYKETISKLYPDAGDLRRTAFFYKFDTNHTYGGHNYAIPYKFRTAVLDPDQISQSGKLYRSINADYVYWRLADFYLLRAECAAKLGNDAQAIADLNVIRNRAGATAYPSANDTKGLRKSIFREREREFIAENDARYADIIRNNYIKEELTGKFTTLTLSDMRGGALGLPLPTDAKTDKDGNPINKVIRQKTYWQRYE</sequence>
<dbReference type="PROSITE" id="PS51257">
    <property type="entry name" value="PROKAR_LIPOPROTEIN"/>
    <property type="match status" value="1"/>
</dbReference>
<keyword evidence="10" id="KW-1185">Reference proteome</keyword>
<protein>
    <submittedName>
        <fullName evidence="9">Putative outer membrane starch-binding protein</fullName>
    </submittedName>
</protein>
<accession>A0A318I8S9</accession>
<dbReference type="Gene3D" id="1.25.40.390">
    <property type="match status" value="1"/>
</dbReference>
<proteinExistence type="inferred from homology"/>
<evidence type="ECO:0000313" key="10">
    <source>
        <dbReference type="Proteomes" id="UP000248314"/>
    </source>
</evidence>
<dbReference type="AlphaFoldDB" id="A0A318I8S9"/>
<dbReference type="GO" id="GO:0009279">
    <property type="term" value="C:cell outer membrane"/>
    <property type="evidence" value="ECO:0007669"/>
    <property type="project" value="UniProtKB-SubCell"/>
</dbReference>
<name>A0A318I8S9_9BACT</name>
<comment type="caution">
    <text evidence="9">The sequence shown here is derived from an EMBL/GenBank/DDBJ whole genome shotgun (WGS) entry which is preliminary data.</text>
</comment>
<dbReference type="SUPFAM" id="SSF48452">
    <property type="entry name" value="TPR-like"/>
    <property type="match status" value="1"/>
</dbReference>
<keyword evidence="5" id="KW-0998">Cell outer membrane</keyword>
<feature type="signal peptide" evidence="6">
    <location>
        <begin position="1"/>
        <end position="27"/>
    </location>
</feature>
<dbReference type="Pfam" id="PF07980">
    <property type="entry name" value="SusD_RagB"/>
    <property type="match status" value="1"/>
</dbReference>